<comment type="subcellular location">
    <subcellularLocation>
        <location evidence="1">Plastid</location>
        <location evidence="1">Chloroplast membrane</location>
        <topology evidence="1">Multi-pass membrane protein</topology>
    </subcellularLocation>
</comment>
<dbReference type="InterPro" id="IPR039606">
    <property type="entry name" value="Phytol/farnesol_kinase"/>
</dbReference>
<feature type="compositionally biased region" description="Low complexity" evidence="14">
    <location>
        <begin position="295"/>
        <end position="316"/>
    </location>
</feature>
<keyword evidence="16" id="KW-1185">Reference proteome</keyword>
<dbReference type="EMBL" id="CM008968">
    <property type="protein sequence ID" value="PNW81122.1"/>
    <property type="molecule type" value="Genomic_DNA"/>
</dbReference>
<keyword evidence="7" id="KW-0418">Kinase</keyword>
<evidence type="ECO:0000256" key="9">
    <source>
        <dbReference type="ARBA" id="ARBA00022989"/>
    </source>
</evidence>
<accession>A0A2K3DKQ6</accession>
<name>A0A2K3DKQ6_CHLRE</name>
<evidence type="ECO:0000256" key="6">
    <source>
        <dbReference type="ARBA" id="ARBA00022692"/>
    </source>
</evidence>
<comment type="similarity">
    <text evidence="2">Belongs to the polyprenol kinase family.</text>
</comment>
<evidence type="ECO:0000313" key="15">
    <source>
        <dbReference type="EMBL" id="PNW81122.1"/>
    </source>
</evidence>
<evidence type="ECO:0000256" key="13">
    <source>
        <dbReference type="ARBA" id="ARBA00048889"/>
    </source>
</evidence>
<keyword evidence="10" id="KW-0472">Membrane</keyword>
<evidence type="ECO:0000256" key="3">
    <source>
        <dbReference type="ARBA" id="ARBA00022528"/>
    </source>
</evidence>
<dbReference type="Proteomes" id="UP000006906">
    <property type="component" value="Chromosome 7"/>
</dbReference>
<evidence type="ECO:0000256" key="11">
    <source>
        <dbReference type="ARBA" id="ARBA00024015"/>
    </source>
</evidence>
<feature type="region of interest" description="Disordered" evidence="14">
    <location>
        <begin position="289"/>
        <end position="316"/>
    </location>
</feature>
<dbReference type="GeneID" id="66054140"/>
<dbReference type="GO" id="GO:0010276">
    <property type="term" value="F:phytol kinase activity"/>
    <property type="evidence" value="ECO:0007669"/>
    <property type="project" value="UniProtKB-EC"/>
</dbReference>
<gene>
    <name evidence="15" type="ORF">CHLRE_07g343466v5</name>
</gene>
<keyword evidence="4" id="KW-0934">Plastid</keyword>
<comment type="catalytic activity">
    <reaction evidence="13">
        <text>phytol + CTP = phytyl phosphate + CDP + H(+)</text>
        <dbReference type="Rhea" id="RHEA:38055"/>
        <dbReference type="ChEBI" id="CHEBI:15378"/>
        <dbReference type="ChEBI" id="CHEBI:17327"/>
        <dbReference type="ChEBI" id="CHEBI:37563"/>
        <dbReference type="ChEBI" id="CHEBI:58069"/>
        <dbReference type="ChEBI" id="CHEBI:75483"/>
        <dbReference type="EC" id="2.7.1.182"/>
    </reaction>
</comment>
<dbReference type="GO" id="GO:0009507">
    <property type="term" value="C:chloroplast"/>
    <property type="evidence" value="ECO:0007669"/>
    <property type="project" value="UniProtKB-SubCell"/>
</dbReference>
<reference evidence="15 16" key="1">
    <citation type="journal article" date="2007" name="Science">
        <title>The Chlamydomonas genome reveals the evolution of key animal and plant functions.</title>
        <authorList>
            <person name="Merchant S.S."/>
            <person name="Prochnik S.E."/>
            <person name="Vallon O."/>
            <person name="Harris E.H."/>
            <person name="Karpowicz S.J."/>
            <person name="Witman G.B."/>
            <person name="Terry A."/>
            <person name="Salamov A."/>
            <person name="Fritz-Laylin L.K."/>
            <person name="Marechal-Drouard L."/>
            <person name="Marshall W.F."/>
            <person name="Qu L.H."/>
            <person name="Nelson D.R."/>
            <person name="Sanderfoot A.A."/>
            <person name="Spalding M.H."/>
            <person name="Kapitonov V.V."/>
            <person name="Ren Q."/>
            <person name="Ferris P."/>
            <person name="Lindquist E."/>
            <person name="Shapiro H."/>
            <person name="Lucas S.M."/>
            <person name="Grimwood J."/>
            <person name="Schmutz J."/>
            <person name="Cardol P."/>
            <person name="Cerutti H."/>
            <person name="Chanfreau G."/>
            <person name="Chen C.L."/>
            <person name="Cognat V."/>
            <person name="Croft M.T."/>
            <person name="Dent R."/>
            <person name="Dutcher S."/>
            <person name="Fernandez E."/>
            <person name="Fukuzawa H."/>
            <person name="Gonzalez-Ballester D."/>
            <person name="Gonzalez-Halphen D."/>
            <person name="Hallmann A."/>
            <person name="Hanikenne M."/>
            <person name="Hippler M."/>
            <person name="Inwood W."/>
            <person name="Jabbari K."/>
            <person name="Kalanon M."/>
            <person name="Kuras R."/>
            <person name="Lefebvre P.A."/>
            <person name="Lemaire S.D."/>
            <person name="Lobanov A.V."/>
            <person name="Lohr M."/>
            <person name="Manuell A."/>
            <person name="Meier I."/>
            <person name="Mets L."/>
            <person name="Mittag M."/>
            <person name="Mittelmeier T."/>
            <person name="Moroney J.V."/>
            <person name="Moseley J."/>
            <person name="Napoli C."/>
            <person name="Nedelcu A.M."/>
            <person name="Niyogi K."/>
            <person name="Novoselov S.V."/>
            <person name="Paulsen I.T."/>
            <person name="Pazour G."/>
            <person name="Purton S."/>
            <person name="Ral J.P."/>
            <person name="Riano-Pachon D.M."/>
            <person name="Riekhof W."/>
            <person name="Rymarquis L."/>
            <person name="Schroda M."/>
            <person name="Stern D."/>
            <person name="Umen J."/>
            <person name="Willows R."/>
            <person name="Wilson N."/>
            <person name="Zimmer S.L."/>
            <person name="Allmer J."/>
            <person name="Balk J."/>
            <person name="Bisova K."/>
            <person name="Chen C.J."/>
            <person name="Elias M."/>
            <person name="Gendler K."/>
            <person name="Hauser C."/>
            <person name="Lamb M.R."/>
            <person name="Ledford H."/>
            <person name="Long J.C."/>
            <person name="Minagawa J."/>
            <person name="Page M.D."/>
            <person name="Pan J."/>
            <person name="Pootakham W."/>
            <person name="Roje S."/>
            <person name="Rose A."/>
            <person name="Stahlberg E."/>
            <person name="Terauchi A.M."/>
            <person name="Yang P."/>
            <person name="Ball S."/>
            <person name="Bowler C."/>
            <person name="Dieckmann C.L."/>
            <person name="Gladyshev V.N."/>
            <person name="Green P."/>
            <person name="Jorgensen R."/>
            <person name="Mayfield S."/>
            <person name="Mueller-Roeber B."/>
            <person name="Rajamani S."/>
            <person name="Sayre R.T."/>
            <person name="Brokstein P."/>
            <person name="Dubchak I."/>
            <person name="Goodstein D."/>
            <person name="Hornick L."/>
            <person name="Huang Y.W."/>
            <person name="Jhaveri J."/>
            <person name="Luo Y."/>
            <person name="Martinez D."/>
            <person name="Ngau W.C."/>
            <person name="Otillar B."/>
            <person name="Poliakov A."/>
            <person name="Porter A."/>
            <person name="Szajkowski L."/>
            <person name="Werner G."/>
            <person name="Zhou K."/>
            <person name="Grigoriev I.V."/>
            <person name="Rokhsar D.S."/>
            <person name="Grossman A.R."/>
        </authorList>
    </citation>
    <scope>NUCLEOTIDE SEQUENCE [LARGE SCALE GENOMIC DNA]</scope>
    <source>
        <strain evidence="16">CC-503</strain>
    </source>
</reference>
<evidence type="ECO:0000313" key="16">
    <source>
        <dbReference type="Proteomes" id="UP000006906"/>
    </source>
</evidence>
<evidence type="ECO:0000256" key="2">
    <source>
        <dbReference type="ARBA" id="ARBA00010794"/>
    </source>
</evidence>
<evidence type="ECO:0000256" key="5">
    <source>
        <dbReference type="ARBA" id="ARBA00022679"/>
    </source>
</evidence>
<dbReference type="PANTHER" id="PTHR32523:SF8">
    <property type="entry name" value="DOLICHOL KINASE"/>
    <property type="match status" value="1"/>
</dbReference>
<keyword evidence="6" id="KW-0812">Transmembrane</keyword>
<keyword evidence="9" id="KW-1133">Transmembrane helix</keyword>
<keyword evidence="5" id="KW-0808">Transferase</keyword>
<dbReference type="AlphaFoldDB" id="A0A2K3DKQ6"/>
<sequence>MKLRELLSSQPGDPVCDWQDRLVRALLRADTLAVYARLCVRTLAPTRGAAARRSVRPPDAAKADLVWRVLKSLSTIARFVDNSLRQELLTALAHTQLLEHAARALLHAAQSIQPASSAGTSGAAAASGTGLPPDSWTTVSGVATTFADVLSCLVGADLGTSALCPRPRERDASVEVSQNSRQLQLLEQLRPLLAGHCVQLCAGWASLCAAMTVRQRAADGSAPQGLVPTASQLWHGLPSELIRPLQLPPHATVSSQDMVRAATLALPLVLQVTVSGPCDLAIAQPPLGYDRLPHRQPQPQRPLAGPSAAGSAAAEGPAAAPAPASYSAVNAYGLLKALWHCLACDSGSYMCNLCTVAALMARLLTELRPRQAAVLLPSWWRLLAQEPSMLIEGYGLAQDTGELLRLQLNAPPPAAWAVGLTDAASVAVASVDWPPEVQGAEAATAAKAAASLARERDPSYSLRCALDAGLLSAMERCLRAPQAWRQADSATELLHVVNCVLRYSGVWPAVLARGPVQQAVSLIATLGAAARLLQEKDTSLDVIRGVSHVTTRFR</sequence>
<dbReference type="KEGG" id="cre:CHLRE_07g343466v5"/>
<dbReference type="EC" id="2.7.1.182" evidence="12"/>
<evidence type="ECO:0000256" key="10">
    <source>
        <dbReference type="ARBA" id="ARBA00023136"/>
    </source>
</evidence>
<protein>
    <recommendedName>
        <fullName evidence="12">phytol kinase</fullName>
        <ecNumber evidence="12">2.7.1.182</ecNumber>
    </recommendedName>
</protein>
<comment type="pathway">
    <text evidence="11">Cofactor biosynthesis; tocopherol biosynthesis.</text>
</comment>
<proteinExistence type="inferred from homology"/>
<keyword evidence="3" id="KW-0150">Chloroplast</keyword>
<dbReference type="OrthoDB" id="538912at2759"/>
<dbReference type="PANTHER" id="PTHR32523">
    <property type="entry name" value="PHYTOL KINASE 1, CHLOROPLASTIC"/>
    <property type="match status" value="1"/>
</dbReference>
<evidence type="ECO:0000256" key="1">
    <source>
        <dbReference type="ARBA" id="ARBA00004508"/>
    </source>
</evidence>
<evidence type="ECO:0000256" key="8">
    <source>
        <dbReference type="ARBA" id="ARBA00022946"/>
    </source>
</evidence>
<evidence type="ECO:0000256" key="14">
    <source>
        <dbReference type="SAM" id="MobiDB-lite"/>
    </source>
</evidence>
<keyword evidence="8" id="KW-0809">Transit peptide</keyword>
<dbReference type="GO" id="GO:0016020">
    <property type="term" value="C:membrane"/>
    <property type="evidence" value="ECO:0007669"/>
    <property type="project" value="UniProtKB-SubCell"/>
</dbReference>
<organism evidence="15 16">
    <name type="scientific">Chlamydomonas reinhardtii</name>
    <name type="common">Chlamydomonas smithii</name>
    <dbReference type="NCBI Taxonomy" id="3055"/>
    <lineage>
        <taxon>Eukaryota</taxon>
        <taxon>Viridiplantae</taxon>
        <taxon>Chlorophyta</taxon>
        <taxon>core chlorophytes</taxon>
        <taxon>Chlorophyceae</taxon>
        <taxon>CS clade</taxon>
        <taxon>Chlamydomonadales</taxon>
        <taxon>Chlamydomonadaceae</taxon>
        <taxon>Chlamydomonas</taxon>
    </lineage>
</organism>
<dbReference type="Gramene" id="PNW81122">
    <property type="protein sequence ID" value="PNW81122"/>
    <property type="gene ID" value="CHLRE_07g343466v5"/>
</dbReference>
<evidence type="ECO:0000256" key="7">
    <source>
        <dbReference type="ARBA" id="ARBA00022777"/>
    </source>
</evidence>
<dbReference type="InParanoid" id="A0A2K3DKQ6"/>
<evidence type="ECO:0000256" key="4">
    <source>
        <dbReference type="ARBA" id="ARBA00022640"/>
    </source>
</evidence>
<dbReference type="GO" id="GO:0016301">
    <property type="term" value="F:kinase activity"/>
    <property type="evidence" value="ECO:0000318"/>
    <property type="project" value="GO_Central"/>
</dbReference>
<evidence type="ECO:0000256" key="12">
    <source>
        <dbReference type="ARBA" id="ARBA00039024"/>
    </source>
</evidence>
<dbReference type="RefSeq" id="XP_042922968.1">
    <property type="nucleotide sequence ID" value="XM_043064400.1"/>
</dbReference>